<proteinExistence type="predicted"/>
<protein>
    <submittedName>
        <fullName evidence="1">Uncharacterized protein</fullName>
    </submittedName>
</protein>
<dbReference type="AlphaFoldDB" id="A0A383CJU2"/>
<feature type="non-terminal residue" evidence="1">
    <location>
        <position position="58"/>
    </location>
</feature>
<accession>A0A383CJU2</accession>
<reference evidence="1" key="1">
    <citation type="submission" date="2018-05" db="EMBL/GenBank/DDBJ databases">
        <authorList>
            <person name="Lanie J.A."/>
            <person name="Ng W.-L."/>
            <person name="Kazmierczak K.M."/>
            <person name="Andrzejewski T.M."/>
            <person name="Davidsen T.M."/>
            <person name="Wayne K.J."/>
            <person name="Tettelin H."/>
            <person name="Glass J.I."/>
            <person name="Rusch D."/>
            <person name="Podicherti R."/>
            <person name="Tsui H.-C.T."/>
            <person name="Winkler M.E."/>
        </authorList>
    </citation>
    <scope>NUCLEOTIDE SEQUENCE</scope>
</reference>
<name>A0A383CJU2_9ZZZZ</name>
<dbReference type="EMBL" id="UINC01209582">
    <property type="protein sequence ID" value="SVE32657.1"/>
    <property type="molecule type" value="Genomic_DNA"/>
</dbReference>
<organism evidence="1">
    <name type="scientific">marine metagenome</name>
    <dbReference type="NCBI Taxonomy" id="408172"/>
    <lineage>
        <taxon>unclassified sequences</taxon>
        <taxon>metagenomes</taxon>
        <taxon>ecological metagenomes</taxon>
    </lineage>
</organism>
<dbReference type="PROSITE" id="PS51257">
    <property type="entry name" value="PROKAR_LIPOPROTEIN"/>
    <property type="match status" value="1"/>
</dbReference>
<sequence>MFVITKDMKQLLTILCLVLLVSCSPPPEVPSDKLVERQGITYEINSTTPFTGIEVSYH</sequence>
<gene>
    <name evidence="1" type="ORF">METZ01_LOCUS485511</name>
</gene>
<evidence type="ECO:0000313" key="1">
    <source>
        <dbReference type="EMBL" id="SVE32657.1"/>
    </source>
</evidence>